<protein>
    <submittedName>
        <fullName evidence="1">Uncharacterized protein</fullName>
    </submittedName>
</protein>
<name>A0A369T6Y6_9PROT</name>
<keyword evidence="2" id="KW-1185">Reference proteome</keyword>
<proteinExistence type="predicted"/>
<reference evidence="1 2" key="1">
    <citation type="submission" date="2018-07" db="EMBL/GenBank/DDBJ databases">
        <title>Venubactetium sediminum gen. nov., sp. nov., isolated from a marine solar saltern.</title>
        <authorList>
            <person name="Wang S."/>
        </authorList>
    </citation>
    <scope>NUCLEOTIDE SEQUENCE [LARGE SCALE GENOMIC DNA]</scope>
    <source>
        <strain evidence="1 2">WD2A32</strain>
    </source>
</reference>
<organism evidence="1 2">
    <name type="scientific">Ferruginivarius sediminum</name>
    <dbReference type="NCBI Taxonomy" id="2661937"/>
    <lineage>
        <taxon>Bacteria</taxon>
        <taxon>Pseudomonadati</taxon>
        <taxon>Pseudomonadota</taxon>
        <taxon>Alphaproteobacteria</taxon>
        <taxon>Rhodospirillales</taxon>
        <taxon>Rhodospirillaceae</taxon>
        <taxon>Ferruginivarius</taxon>
    </lineage>
</organism>
<evidence type="ECO:0000313" key="2">
    <source>
        <dbReference type="Proteomes" id="UP000253941"/>
    </source>
</evidence>
<gene>
    <name evidence="1" type="ORF">DRB17_19735</name>
</gene>
<evidence type="ECO:0000313" key="1">
    <source>
        <dbReference type="EMBL" id="RDD60125.1"/>
    </source>
</evidence>
<dbReference type="EMBL" id="QPMH01000047">
    <property type="protein sequence ID" value="RDD60125.1"/>
    <property type="molecule type" value="Genomic_DNA"/>
</dbReference>
<dbReference type="Proteomes" id="UP000253941">
    <property type="component" value="Unassembled WGS sequence"/>
</dbReference>
<sequence length="102" mass="10898">MRRAPPSGVQLSQHDAAIAKGMLGRGDRQHDIAAWFGVNGGRIAELANGERFRGVEPAPHDELPPPGPYLPGQSARATLAAIRTARNALDAAERLVRERTGL</sequence>
<dbReference type="AlphaFoldDB" id="A0A369T6Y6"/>
<comment type="caution">
    <text evidence="1">The sequence shown here is derived from an EMBL/GenBank/DDBJ whole genome shotgun (WGS) entry which is preliminary data.</text>
</comment>
<accession>A0A369T6Y6</accession>